<dbReference type="EMBL" id="JACGWJ010000025">
    <property type="protein sequence ID" value="KAL0316269.1"/>
    <property type="molecule type" value="Genomic_DNA"/>
</dbReference>
<dbReference type="GO" id="GO:0003918">
    <property type="term" value="F:DNA topoisomerase type II (double strand cut, ATP-hydrolyzing) activity"/>
    <property type="evidence" value="ECO:0007669"/>
    <property type="project" value="InterPro"/>
</dbReference>
<dbReference type="PANTHER" id="PTHR10848:SF4">
    <property type="entry name" value="DNA TOPOISOMERASE 6 SUBUNIT A"/>
    <property type="match status" value="1"/>
</dbReference>
<reference evidence="2" key="1">
    <citation type="submission" date="2020-06" db="EMBL/GenBank/DDBJ databases">
        <authorList>
            <person name="Li T."/>
            <person name="Hu X."/>
            <person name="Zhang T."/>
            <person name="Song X."/>
            <person name="Zhang H."/>
            <person name="Dai N."/>
            <person name="Sheng W."/>
            <person name="Hou X."/>
            <person name="Wei L."/>
        </authorList>
    </citation>
    <scope>NUCLEOTIDE SEQUENCE</scope>
    <source>
        <strain evidence="2">G02</strain>
        <tissue evidence="2">Leaf</tissue>
    </source>
</reference>
<dbReference type="GO" id="GO:0000228">
    <property type="term" value="C:nuclear chromosome"/>
    <property type="evidence" value="ECO:0007669"/>
    <property type="project" value="TreeGrafter"/>
</dbReference>
<dbReference type="GO" id="GO:0000706">
    <property type="term" value="P:meiotic DNA double-strand break processing"/>
    <property type="evidence" value="ECO:0007669"/>
    <property type="project" value="TreeGrafter"/>
</dbReference>
<gene>
    <name evidence="2" type="ORF">Sradi_5505100</name>
</gene>
<evidence type="ECO:0000313" key="2">
    <source>
        <dbReference type="EMBL" id="KAL0316269.1"/>
    </source>
</evidence>
<dbReference type="PANTHER" id="PTHR10848">
    <property type="entry name" value="MEIOTIC RECOMBINATION PROTEIN SPO11"/>
    <property type="match status" value="1"/>
</dbReference>
<organism evidence="2">
    <name type="scientific">Sesamum radiatum</name>
    <name type="common">Black benniseed</name>
    <dbReference type="NCBI Taxonomy" id="300843"/>
    <lineage>
        <taxon>Eukaryota</taxon>
        <taxon>Viridiplantae</taxon>
        <taxon>Streptophyta</taxon>
        <taxon>Embryophyta</taxon>
        <taxon>Tracheophyta</taxon>
        <taxon>Spermatophyta</taxon>
        <taxon>Magnoliopsida</taxon>
        <taxon>eudicotyledons</taxon>
        <taxon>Gunneridae</taxon>
        <taxon>Pentapetalae</taxon>
        <taxon>asterids</taxon>
        <taxon>lamiids</taxon>
        <taxon>Lamiales</taxon>
        <taxon>Pedaliaceae</taxon>
        <taxon>Sesamum</taxon>
    </lineage>
</organism>
<feature type="domain" description="Topoisomerase 6 subunit A/Spo11 TOPRIM" evidence="1">
    <location>
        <begin position="1"/>
        <end position="60"/>
    </location>
</feature>
<dbReference type="GO" id="GO:0042138">
    <property type="term" value="P:meiotic DNA double-strand break formation"/>
    <property type="evidence" value="ECO:0007669"/>
    <property type="project" value="TreeGrafter"/>
</dbReference>
<name>A0AAW2LCU3_SESRA</name>
<comment type="caution">
    <text evidence="2">The sequence shown here is derived from an EMBL/GenBank/DDBJ whole genome shotgun (WGS) entry which is preliminary data.</text>
</comment>
<sequence length="66" mass="7794">MTEQDIKTGKDLLEEDFVKKNPGWVEELNLMVKSKQKAEIQALSSFGFQYLTEMYLPLKLQQKDWL</sequence>
<reference evidence="2" key="2">
    <citation type="journal article" date="2024" name="Plant">
        <title>Genomic evolution and insights into agronomic trait innovations of Sesamum species.</title>
        <authorList>
            <person name="Miao H."/>
            <person name="Wang L."/>
            <person name="Qu L."/>
            <person name="Liu H."/>
            <person name="Sun Y."/>
            <person name="Le M."/>
            <person name="Wang Q."/>
            <person name="Wei S."/>
            <person name="Zheng Y."/>
            <person name="Lin W."/>
            <person name="Duan Y."/>
            <person name="Cao H."/>
            <person name="Xiong S."/>
            <person name="Wang X."/>
            <person name="Wei L."/>
            <person name="Li C."/>
            <person name="Ma Q."/>
            <person name="Ju M."/>
            <person name="Zhao R."/>
            <person name="Li G."/>
            <person name="Mu C."/>
            <person name="Tian Q."/>
            <person name="Mei H."/>
            <person name="Zhang T."/>
            <person name="Gao T."/>
            <person name="Zhang H."/>
        </authorList>
    </citation>
    <scope>NUCLEOTIDE SEQUENCE</scope>
    <source>
        <strain evidence="2">G02</strain>
    </source>
</reference>
<dbReference type="GO" id="GO:0007131">
    <property type="term" value="P:reciprocal meiotic recombination"/>
    <property type="evidence" value="ECO:0007669"/>
    <property type="project" value="TreeGrafter"/>
</dbReference>
<evidence type="ECO:0000259" key="1">
    <source>
        <dbReference type="Pfam" id="PF21180"/>
    </source>
</evidence>
<dbReference type="SUPFAM" id="SSF56726">
    <property type="entry name" value="DNA topoisomerase IV, alpha subunit"/>
    <property type="match status" value="1"/>
</dbReference>
<dbReference type="InterPro" id="IPR034136">
    <property type="entry name" value="TOPRIM_Topo6A/Spo11"/>
</dbReference>
<dbReference type="Pfam" id="PF21180">
    <property type="entry name" value="TOP6A-Spo11_Toprim"/>
    <property type="match status" value="1"/>
</dbReference>
<dbReference type="GO" id="GO:0003677">
    <property type="term" value="F:DNA binding"/>
    <property type="evidence" value="ECO:0007669"/>
    <property type="project" value="InterPro"/>
</dbReference>
<proteinExistence type="predicted"/>
<dbReference type="Gene3D" id="3.40.1360.10">
    <property type="match status" value="1"/>
</dbReference>
<dbReference type="AlphaFoldDB" id="A0AAW2LCU3"/>
<dbReference type="InterPro" id="IPR036078">
    <property type="entry name" value="Spo11/TopoVI_A_sf"/>
</dbReference>
<accession>A0AAW2LCU3</accession>
<dbReference type="InterPro" id="IPR002815">
    <property type="entry name" value="Spo11/TopoVI_A"/>
</dbReference>
<protein>
    <submittedName>
        <fullName evidence="2">DNA topoisomerase 6 subunit A</fullName>
    </submittedName>
</protein>